<sequence>FLNFDPPSTSQAMVRIVKGEPNSSAGNGNRRRNVAENGEPGTSGVERRVLRSRYLAVKNLISDERDDLSSVNSDKFKSIIDEVESLHQHVQKPREQVADAEALLDITNTLVTSVKAHGSDGVTPADFVNCLIRDFGQQGGASSSTDEGSNSIRWKDLGLAVSDIFRGGVGCSTMLGPMSTEMKQRKAVHRKRVVRPTEKARPEELAETAEEKTDTDKNMSTMFNILRKNRKVKLENLVVNRASFAQTVENIFALSFLVKDGRAEIKVDEKGYHLVSPRNAPAANAVISGEVSYNHFVFRFDFRDWKLMVDSVGHGEELMPHRNQADVSNNSQPDLAYGQTKAALPTTPIRKLSRNRGLVLQEQRVVQDSPESDDSAARAAAIRKGKRKLG</sequence>
<dbReference type="GO" id="GO:0006310">
    <property type="term" value="P:DNA recombination"/>
    <property type="evidence" value="ECO:0007669"/>
    <property type="project" value="UniProtKB-UniRule"/>
</dbReference>
<feature type="compositionally biased region" description="Basic and acidic residues" evidence="8">
    <location>
        <begin position="195"/>
        <end position="214"/>
    </location>
</feature>
<comment type="function">
    <text evidence="7">Component of the SMC5-SMC6 complex, that promotes sister chromatid alignment after DNA damage and facilitates double-stranded DNA breaks (DSBs) repair via homologous recombination between sister chromatids.</text>
</comment>
<dbReference type="EMBL" id="JAVXUP010002349">
    <property type="protein sequence ID" value="KAK3003870.1"/>
    <property type="molecule type" value="Genomic_DNA"/>
</dbReference>
<proteinExistence type="inferred from homology"/>
<evidence type="ECO:0000313" key="10">
    <source>
        <dbReference type="EMBL" id="KAK3003870.1"/>
    </source>
</evidence>
<evidence type="ECO:0000256" key="4">
    <source>
        <dbReference type="ARBA" id="ARBA00023172"/>
    </source>
</evidence>
<dbReference type="InterPro" id="IPR014854">
    <property type="entry name" value="Nse4_C"/>
</dbReference>
<organism evidence="10 11">
    <name type="scientific">Escallonia herrerae</name>
    <dbReference type="NCBI Taxonomy" id="1293975"/>
    <lineage>
        <taxon>Eukaryota</taxon>
        <taxon>Viridiplantae</taxon>
        <taxon>Streptophyta</taxon>
        <taxon>Embryophyta</taxon>
        <taxon>Tracheophyta</taxon>
        <taxon>Spermatophyta</taxon>
        <taxon>Magnoliopsida</taxon>
        <taxon>eudicotyledons</taxon>
        <taxon>Gunneridae</taxon>
        <taxon>Pentapetalae</taxon>
        <taxon>asterids</taxon>
        <taxon>campanulids</taxon>
        <taxon>Escalloniales</taxon>
        <taxon>Escalloniaceae</taxon>
        <taxon>Escallonia</taxon>
    </lineage>
</organism>
<dbReference type="GO" id="GO:0030915">
    <property type="term" value="C:Smc5-Smc6 complex"/>
    <property type="evidence" value="ECO:0007669"/>
    <property type="project" value="UniProtKB-UniRule"/>
</dbReference>
<keyword evidence="5 7" id="KW-0234">DNA repair</keyword>
<dbReference type="PANTHER" id="PTHR16140:SF0">
    <property type="entry name" value="NON-STRUCTURAL MAINTENANCE OF CHROMOSOMES ELEMENT 4"/>
    <property type="match status" value="1"/>
</dbReference>
<dbReference type="AlphaFoldDB" id="A0AA89AIU4"/>
<feature type="compositionally biased region" description="Basic residues" evidence="8">
    <location>
        <begin position="185"/>
        <end position="194"/>
    </location>
</feature>
<feature type="region of interest" description="Disordered" evidence="8">
    <location>
        <begin position="19"/>
        <end position="45"/>
    </location>
</feature>
<comment type="caution">
    <text evidence="10">The sequence shown here is derived from an EMBL/GenBank/DDBJ whole genome shotgun (WGS) entry which is preliminary data.</text>
</comment>
<dbReference type="Pfam" id="PF08743">
    <property type="entry name" value="Nse4_C"/>
    <property type="match status" value="1"/>
</dbReference>
<accession>A0AA89AIU4</accession>
<comment type="subunit">
    <text evidence="7">Component of the SMC5-SMC6 complex.</text>
</comment>
<keyword evidence="3 7" id="KW-0227">DNA damage</keyword>
<feature type="domain" description="Non-structural maintenance of chromosome element 4 C-terminal" evidence="9">
    <location>
        <begin position="232"/>
        <end position="319"/>
    </location>
</feature>
<dbReference type="Proteomes" id="UP001188597">
    <property type="component" value="Unassembled WGS sequence"/>
</dbReference>
<reference evidence="10" key="1">
    <citation type="submission" date="2022-12" db="EMBL/GenBank/DDBJ databases">
        <title>Draft genome assemblies for two species of Escallonia (Escalloniales).</title>
        <authorList>
            <person name="Chanderbali A."/>
            <person name="Dervinis C."/>
            <person name="Anghel I."/>
            <person name="Soltis D."/>
            <person name="Soltis P."/>
            <person name="Zapata F."/>
        </authorList>
    </citation>
    <scope>NUCLEOTIDE SEQUENCE</scope>
    <source>
        <strain evidence="10">UCBG64.0493</strain>
        <tissue evidence="10">Leaf</tissue>
    </source>
</reference>
<evidence type="ECO:0000256" key="3">
    <source>
        <dbReference type="ARBA" id="ARBA00022763"/>
    </source>
</evidence>
<protein>
    <recommendedName>
        <fullName evidence="7">Non-structural maintenance of chromosomes element 4</fullName>
    </recommendedName>
</protein>
<evidence type="ECO:0000256" key="5">
    <source>
        <dbReference type="ARBA" id="ARBA00023204"/>
    </source>
</evidence>
<keyword evidence="6 7" id="KW-0539">Nucleus</keyword>
<evidence type="ECO:0000256" key="7">
    <source>
        <dbReference type="RuleBase" id="RU365071"/>
    </source>
</evidence>
<name>A0AA89AIU4_9ASTE</name>
<comment type="subcellular location">
    <subcellularLocation>
        <location evidence="1 7">Nucleus</location>
    </subcellularLocation>
</comment>
<feature type="region of interest" description="Disordered" evidence="8">
    <location>
        <begin position="363"/>
        <end position="390"/>
    </location>
</feature>
<dbReference type="InterPro" id="IPR027786">
    <property type="entry name" value="Nse4/EID"/>
</dbReference>
<feature type="compositionally biased region" description="Basic residues" evidence="8">
    <location>
        <begin position="381"/>
        <end position="390"/>
    </location>
</feature>
<evidence type="ECO:0000313" key="11">
    <source>
        <dbReference type="Proteomes" id="UP001188597"/>
    </source>
</evidence>
<evidence type="ECO:0000259" key="9">
    <source>
        <dbReference type="Pfam" id="PF08743"/>
    </source>
</evidence>
<dbReference type="GO" id="GO:0005634">
    <property type="term" value="C:nucleus"/>
    <property type="evidence" value="ECO:0007669"/>
    <property type="project" value="UniProtKB-SubCell"/>
</dbReference>
<evidence type="ECO:0000256" key="8">
    <source>
        <dbReference type="SAM" id="MobiDB-lite"/>
    </source>
</evidence>
<keyword evidence="11" id="KW-1185">Reference proteome</keyword>
<dbReference type="PANTHER" id="PTHR16140">
    <property type="entry name" value="NON-STRUCTURAL MAINTENANCE OF CHROMOSOMES ELEMENT 4"/>
    <property type="match status" value="1"/>
</dbReference>
<evidence type="ECO:0000256" key="6">
    <source>
        <dbReference type="ARBA" id="ARBA00023242"/>
    </source>
</evidence>
<feature type="non-terminal residue" evidence="10">
    <location>
        <position position="1"/>
    </location>
</feature>
<keyword evidence="4 7" id="KW-0233">DNA recombination</keyword>
<dbReference type="GO" id="GO:0006281">
    <property type="term" value="P:DNA repair"/>
    <property type="evidence" value="ECO:0007669"/>
    <property type="project" value="UniProtKB-UniRule"/>
</dbReference>
<gene>
    <name evidence="10" type="ORF">RJ639_019210</name>
</gene>
<feature type="region of interest" description="Disordered" evidence="8">
    <location>
        <begin position="181"/>
        <end position="214"/>
    </location>
</feature>
<evidence type="ECO:0000256" key="2">
    <source>
        <dbReference type="ARBA" id="ARBA00008997"/>
    </source>
</evidence>
<comment type="similarity">
    <text evidence="2 7">Belongs to the NSE4 family.</text>
</comment>
<evidence type="ECO:0000256" key="1">
    <source>
        <dbReference type="ARBA" id="ARBA00004123"/>
    </source>
</evidence>